<evidence type="ECO:0000313" key="1">
    <source>
        <dbReference type="EMBL" id="MCF2526862.1"/>
    </source>
</evidence>
<sequence length="86" mass="8869">MAVGTMRYWAAAKEAAGTAEEAYDAETLADALHAARERHAGSARFVPVVGNSSFVVDGNPVGKRDHASVQLTEGGTVEVLPPFAGG</sequence>
<reference evidence="1" key="1">
    <citation type="submission" date="2022-01" db="EMBL/GenBank/DDBJ databases">
        <title>Genome-Based Taxonomic Classification of the Phylum Actinobacteria.</title>
        <authorList>
            <person name="Gao Y."/>
        </authorList>
    </citation>
    <scope>NUCLEOTIDE SEQUENCE</scope>
    <source>
        <strain evidence="1">KLBMP 8922</strain>
    </source>
</reference>
<keyword evidence="2" id="KW-1185">Reference proteome</keyword>
<evidence type="ECO:0000313" key="2">
    <source>
        <dbReference type="Proteomes" id="UP001165378"/>
    </source>
</evidence>
<accession>A0AA41U0W6</accession>
<dbReference type="InterPro" id="IPR016155">
    <property type="entry name" value="Mopterin_synth/thiamin_S_b"/>
</dbReference>
<protein>
    <submittedName>
        <fullName evidence="1">MoaD/ThiS family protein</fullName>
    </submittedName>
</protein>
<dbReference type="Pfam" id="PF02597">
    <property type="entry name" value="ThiS"/>
    <property type="match status" value="1"/>
</dbReference>
<dbReference type="Gene3D" id="3.10.20.30">
    <property type="match status" value="1"/>
</dbReference>
<dbReference type="InterPro" id="IPR012675">
    <property type="entry name" value="Beta-grasp_dom_sf"/>
</dbReference>
<proteinExistence type="predicted"/>
<name>A0AA41U0W6_9ACTN</name>
<dbReference type="RefSeq" id="WP_235051091.1">
    <property type="nucleotide sequence ID" value="NZ_JAKFHA010000002.1"/>
</dbReference>
<organism evidence="1 2">
    <name type="scientific">Yinghuangia soli</name>
    <dbReference type="NCBI Taxonomy" id="2908204"/>
    <lineage>
        <taxon>Bacteria</taxon>
        <taxon>Bacillati</taxon>
        <taxon>Actinomycetota</taxon>
        <taxon>Actinomycetes</taxon>
        <taxon>Kitasatosporales</taxon>
        <taxon>Streptomycetaceae</taxon>
        <taxon>Yinghuangia</taxon>
    </lineage>
</organism>
<dbReference type="Proteomes" id="UP001165378">
    <property type="component" value="Unassembled WGS sequence"/>
</dbReference>
<dbReference type="AlphaFoldDB" id="A0AA41U0W6"/>
<comment type="caution">
    <text evidence="1">The sequence shown here is derived from an EMBL/GenBank/DDBJ whole genome shotgun (WGS) entry which is preliminary data.</text>
</comment>
<dbReference type="InterPro" id="IPR003749">
    <property type="entry name" value="ThiS/MoaD-like"/>
</dbReference>
<gene>
    <name evidence="1" type="ORF">LZ495_06470</name>
</gene>
<dbReference type="SUPFAM" id="SSF54285">
    <property type="entry name" value="MoaD/ThiS"/>
    <property type="match status" value="1"/>
</dbReference>
<dbReference type="EMBL" id="JAKFHA010000002">
    <property type="protein sequence ID" value="MCF2526862.1"/>
    <property type="molecule type" value="Genomic_DNA"/>
</dbReference>